<evidence type="ECO:0000256" key="6">
    <source>
        <dbReference type="ARBA" id="ARBA00022927"/>
    </source>
</evidence>
<dbReference type="NCBIfam" id="TIGR00810">
    <property type="entry name" value="secG"/>
    <property type="match status" value="1"/>
</dbReference>
<accession>A0A1J0GLB3</accession>
<organism evidence="11 12">
    <name type="scientific">Clostridium estertheticum subsp. estertheticum</name>
    <dbReference type="NCBI Taxonomy" id="1552"/>
    <lineage>
        <taxon>Bacteria</taxon>
        <taxon>Bacillati</taxon>
        <taxon>Bacillota</taxon>
        <taxon>Clostridia</taxon>
        <taxon>Eubacteriales</taxon>
        <taxon>Clostridiaceae</taxon>
        <taxon>Clostridium</taxon>
    </lineage>
</organism>
<reference evidence="12" key="1">
    <citation type="journal article" date="2016" name="Front. Microbiol.">
        <title>Complete Genome Sequence of Clostridium estertheticum DSM 8809, a Microbe Identified in Spoiled Vacuum Packed Beef.</title>
        <authorList>
            <person name="Yu Z."/>
            <person name="Gunn L."/>
            <person name="Brennan E."/>
            <person name="Reid R."/>
            <person name="Wall P.G."/>
            <person name="Gaora O.P."/>
            <person name="Hurley D."/>
            <person name="Bolton D."/>
            <person name="Fanning S."/>
        </authorList>
    </citation>
    <scope>NUCLEOTIDE SEQUENCE [LARGE SCALE GENOMIC DNA]</scope>
    <source>
        <strain evidence="12">DSM 8809</strain>
    </source>
</reference>
<evidence type="ECO:0000256" key="9">
    <source>
        <dbReference type="ARBA" id="ARBA00023136"/>
    </source>
</evidence>
<dbReference type="GO" id="GO:0015450">
    <property type="term" value="F:protein-transporting ATPase activity"/>
    <property type="evidence" value="ECO:0007669"/>
    <property type="project" value="UniProtKB-UniRule"/>
</dbReference>
<dbReference type="PANTHER" id="PTHR34182">
    <property type="entry name" value="PROTEIN-EXPORT MEMBRANE PROTEIN SECG"/>
    <property type="match status" value="1"/>
</dbReference>
<protein>
    <recommendedName>
        <fullName evidence="10">Protein-export membrane protein SecG</fullName>
    </recommendedName>
</protein>
<evidence type="ECO:0000313" key="11">
    <source>
        <dbReference type="EMBL" id="APC42079.1"/>
    </source>
</evidence>
<evidence type="ECO:0000313" key="12">
    <source>
        <dbReference type="Proteomes" id="UP000182569"/>
    </source>
</evidence>
<dbReference type="GO" id="GO:0043952">
    <property type="term" value="P:protein transport by the Sec complex"/>
    <property type="evidence" value="ECO:0007669"/>
    <property type="project" value="TreeGrafter"/>
</dbReference>
<evidence type="ECO:0000256" key="3">
    <source>
        <dbReference type="ARBA" id="ARBA00022448"/>
    </source>
</evidence>
<comment type="similarity">
    <text evidence="2 10">Belongs to the SecG family.</text>
</comment>
<dbReference type="RefSeq" id="WP_071614370.1">
    <property type="nucleotide sequence ID" value="NZ_CP015756.1"/>
</dbReference>
<dbReference type="Pfam" id="PF03840">
    <property type="entry name" value="SecG"/>
    <property type="match status" value="1"/>
</dbReference>
<evidence type="ECO:0000256" key="1">
    <source>
        <dbReference type="ARBA" id="ARBA00004651"/>
    </source>
</evidence>
<keyword evidence="9 10" id="KW-0472">Membrane</keyword>
<dbReference type="EMBL" id="CP015756">
    <property type="protein sequence ID" value="APC42079.1"/>
    <property type="molecule type" value="Genomic_DNA"/>
</dbReference>
<sequence length="76" mass="8112">MRSLIIVLLVISSIAIIVSVMMQPSKTDGLSGLIGGTSETFFAKNKTKTAESMLARVTVVSALCFTFCIAMLNIVK</sequence>
<keyword evidence="12" id="KW-1185">Reference proteome</keyword>
<evidence type="ECO:0000256" key="7">
    <source>
        <dbReference type="ARBA" id="ARBA00022989"/>
    </source>
</evidence>
<dbReference type="GO" id="GO:0065002">
    <property type="term" value="P:intracellular protein transmembrane transport"/>
    <property type="evidence" value="ECO:0007669"/>
    <property type="project" value="TreeGrafter"/>
</dbReference>
<proteinExistence type="inferred from homology"/>
<dbReference type="PANTHER" id="PTHR34182:SF1">
    <property type="entry name" value="PROTEIN-EXPORT MEMBRANE PROTEIN SECG"/>
    <property type="match status" value="1"/>
</dbReference>
<evidence type="ECO:0000256" key="5">
    <source>
        <dbReference type="ARBA" id="ARBA00022692"/>
    </source>
</evidence>
<evidence type="ECO:0000256" key="4">
    <source>
        <dbReference type="ARBA" id="ARBA00022475"/>
    </source>
</evidence>
<dbReference type="GO" id="GO:0005886">
    <property type="term" value="C:plasma membrane"/>
    <property type="evidence" value="ECO:0007669"/>
    <property type="project" value="UniProtKB-SubCell"/>
</dbReference>
<feature type="transmembrane region" description="Helical" evidence="10">
    <location>
        <begin position="53"/>
        <end position="75"/>
    </location>
</feature>
<dbReference type="AlphaFoldDB" id="A0A1J0GLB3"/>
<dbReference type="InterPro" id="IPR004692">
    <property type="entry name" value="SecG"/>
</dbReference>
<dbReference type="GO" id="GO:0009306">
    <property type="term" value="P:protein secretion"/>
    <property type="evidence" value="ECO:0007669"/>
    <property type="project" value="UniProtKB-UniRule"/>
</dbReference>
<keyword evidence="6 10" id="KW-0653">Protein transport</keyword>
<gene>
    <name evidence="11" type="ORF">A7L45_19475</name>
</gene>
<dbReference type="STRING" id="1552.A7L45_19475"/>
<keyword evidence="8 10" id="KW-0811">Translocation</keyword>
<keyword evidence="7 10" id="KW-1133">Transmembrane helix</keyword>
<dbReference type="OrthoDB" id="1708246at2"/>
<keyword evidence="5 10" id="KW-0812">Transmembrane</keyword>
<evidence type="ECO:0000256" key="2">
    <source>
        <dbReference type="ARBA" id="ARBA00008445"/>
    </source>
</evidence>
<evidence type="ECO:0000256" key="8">
    <source>
        <dbReference type="ARBA" id="ARBA00023010"/>
    </source>
</evidence>
<dbReference type="KEGG" id="ceu:A7L45_19475"/>
<evidence type="ECO:0000256" key="10">
    <source>
        <dbReference type="RuleBase" id="RU365087"/>
    </source>
</evidence>
<keyword evidence="4 10" id="KW-1003">Cell membrane</keyword>
<dbReference type="Proteomes" id="UP000182569">
    <property type="component" value="Chromosome"/>
</dbReference>
<comment type="function">
    <text evidence="10">Involved in protein export. Participates in an early event of protein translocation.</text>
</comment>
<comment type="caution">
    <text evidence="10">Lacks conserved residue(s) required for the propagation of feature annotation.</text>
</comment>
<comment type="subcellular location">
    <subcellularLocation>
        <location evidence="1 10">Cell membrane</location>
        <topology evidence="1 10">Multi-pass membrane protein</topology>
    </subcellularLocation>
</comment>
<keyword evidence="3 10" id="KW-0813">Transport</keyword>
<name>A0A1J0GLB3_9CLOT</name>